<comment type="caution">
    <text evidence="2">The sequence shown here is derived from an EMBL/GenBank/DDBJ whole genome shotgun (WGS) entry which is preliminary data.</text>
</comment>
<reference evidence="2" key="1">
    <citation type="journal article" date="2015" name="Nature">
        <title>Complex archaea that bridge the gap between prokaryotes and eukaryotes.</title>
        <authorList>
            <person name="Spang A."/>
            <person name="Saw J.H."/>
            <person name="Jorgensen S.L."/>
            <person name="Zaremba-Niedzwiedzka K."/>
            <person name="Martijn J."/>
            <person name="Lind A.E."/>
            <person name="van Eijk R."/>
            <person name="Schleper C."/>
            <person name="Guy L."/>
            <person name="Ettema T.J."/>
        </authorList>
    </citation>
    <scope>NUCLEOTIDE SEQUENCE</scope>
</reference>
<evidence type="ECO:0000313" key="2">
    <source>
        <dbReference type="EMBL" id="KKL08640.1"/>
    </source>
</evidence>
<organism evidence="2">
    <name type="scientific">marine sediment metagenome</name>
    <dbReference type="NCBI Taxonomy" id="412755"/>
    <lineage>
        <taxon>unclassified sequences</taxon>
        <taxon>metagenomes</taxon>
        <taxon>ecological metagenomes</taxon>
    </lineage>
</organism>
<protein>
    <submittedName>
        <fullName evidence="2">Uncharacterized protein</fullName>
    </submittedName>
</protein>
<dbReference type="EMBL" id="LAZR01042801">
    <property type="protein sequence ID" value="KKL08640.1"/>
    <property type="molecule type" value="Genomic_DNA"/>
</dbReference>
<proteinExistence type="predicted"/>
<feature type="region of interest" description="Disordered" evidence="1">
    <location>
        <begin position="272"/>
        <end position="291"/>
    </location>
</feature>
<accession>A0A0F9AGT7</accession>
<dbReference type="AlphaFoldDB" id="A0A0F9AGT7"/>
<gene>
    <name evidence="2" type="ORF">LCGC14_2573840</name>
</gene>
<evidence type="ECO:0000256" key="1">
    <source>
        <dbReference type="SAM" id="MobiDB-lite"/>
    </source>
</evidence>
<sequence>MGMPESSGDHSAESERICGALPASFPFVDAETAHLAYVVTWWRRYFKLVQGAKAAERPKAEIDGLAKLEARTRRATQKALKAHPLWPWLEQFPGVRGTYTAYIVQLIKDPRRFPGRRCEEGHYLPDIYVEGAPCPIELGAESDEVAERCGAPLHGRRGTGVRSLWHYLGLHVIDGRRARKRKGKAADWVTEAPGILLGPQGIADQIILRQVEPYRSRYDHEKERIAAERGVLEGDRAEVDVNHEIERSAGSARSPKCGGSEVETGIEIERRPGLRPVGTNKGGPGVEDIDEREGPIGLRPIQLHTIARTIALKAFVGDLLIAWKLLG</sequence>
<name>A0A0F9AGT7_9ZZZZ</name>